<comment type="caution">
    <text evidence="1">The sequence shown here is derived from an EMBL/GenBank/DDBJ whole genome shotgun (WGS) entry which is preliminary data.</text>
</comment>
<protein>
    <submittedName>
        <fullName evidence="1">Uncharacterized protein</fullName>
    </submittedName>
</protein>
<gene>
    <name evidence="1" type="ORF">VNO78_08794</name>
</gene>
<evidence type="ECO:0000313" key="1">
    <source>
        <dbReference type="EMBL" id="KAK7407136.1"/>
    </source>
</evidence>
<sequence>MEVGTCEREFTRVWFFMAREATTYLRCVEQKHANCCTPQGSEKSHNTVVNVQKEALSAGRVPQNCGSFNAVVMDRNKQIIGQDVYQRAVQNFTTL</sequence>
<name>A0AAN9XU25_PSOTE</name>
<reference evidence="1 2" key="1">
    <citation type="submission" date="2024-01" db="EMBL/GenBank/DDBJ databases">
        <title>The genomes of 5 underutilized Papilionoideae crops provide insights into root nodulation and disease resistanc.</title>
        <authorList>
            <person name="Jiang F."/>
        </authorList>
    </citation>
    <scope>NUCLEOTIDE SEQUENCE [LARGE SCALE GENOMIC DNA]</scope>
    <source>
        <strain evidence="1">DUOXIRENSHENG_FW03</strain>
        <tissue evidence="1">Leaves</tissue>
    </source>
</reference>
<accession>A0AAN9XU25</accession>
<dbReference type="Proteomes" id="UP001386955">
    <property type="component" value="Unassembled WGS sequence"/>
</dbReference>
<dbReference type="AlphaFoldDB" id="A0AAN9XU25"/>
<evidence type="ECO:0000313" key="2">
    <source>
        <dbReference type="Proteomes" id="UP001386955"/>
    </source>
</evidence>
<proteinExistence type="predicted"/>
<organism evidence="1 2">
    <name type="scientific">Psophocarpus tetragonolobus</name>
    <name type="common">Winged bean</name>
    <name type="synonym">Dolichos tetragonolobus</name>
    <dbReference type="NCBI Taxonomy" id="3891"/>
    <lineage>
        <taxon>Eukaryota</taxon>
        <taxon>Viridiplantae</taxon>
        <taxon>Streptophyta</taxon>
        <taxon>Embryophyta</taxon>
        <taxon>Tracheophyta</taxon>
        <taxon>Spermatophyta</taxon>
        <taxon>Magnoliopsida</taxon>
        <taxon>eudicotyledons</taxon>
        <taxon>Gunneridae</taxon>
        <taxon>Pentapetalae</taxon>
        <taxon>rosids</taxon>
        <taxon>fabids</taxon>
        <taxon>Fabales</taxon>
        <taxon>Fabaceae</taxon>
        <taxon>Papilionoideae</taxon>
        <taxon>50 kb inversion clade</taxon>
        <taxon>NPAAA clade</taxon>
        <taxon>indigoferoid/millettioid clade</taxon>
        <taxon>Phaseoleae</taxon>
        <taxon>Psophocarpus</taxon>
    </lineage>
</organism>
<dbReference type="EMBL" id="JAYMYS010000002">
    <property type="protein sequence ID" value="KAK7407136.1"/>
    <property type="molecule type" value="Genomic_DNA"/>
</dbReference>
<keyword evidence="2" id="KW-1185">Reference proteome</keyword>